<comment type="subcellular location">
    <subcellularLocation>
        <location evidence="1">Cell membrane</location>
        <topology evidence="1">Multi-pass membrane protein</topology>
    </subcellularLocation>
</comment>
<dbReference type="InterPro" id="IPR001123">
    <property type="entry name" value="LeuE-type"/>
</dbReference>
<feature type="transmembrane region" description="Helical" evidence="6">
    <location>
        <begin position="178"/>
        <end position="195"/>
    </location>
</feature>
<protein>
    <submittedName>
        <fullName evidence="7">Amino acid transporter LysE</fullName>
    </submittedName>
</protein>
<dbReference type="GO" id="GO:0033228">
    <property type="term" value="P:cysteine export across plasma membrane"/>
    <property type="evidence" value="ECO:0007669"/>
    <property type="project" value="TreeGrafter"/>
</dbReference>
<feature type="transmembrane region" description="Helical" evidence="6">
    <location>
        <begin position="142"/>
        <end position="166"/>
    </location>
</feature>
<evidence type="ECO:0000256" key="2">
    <source>
        <dbReference type="ARBA" id="ARBA00022475"/>
    </source>
</evidence>
<dbReference type="PATRIC" id="fig|43658.6.peg.5715"/>
<evidence type="ECO:0000256" key="3">
    <source>
        <dbReference type="ARBA" id="ARBA00022692"/>
    </source>
</evidence>
<dbReference type="GO" id="GO:0015171">
    <property type="term" value="F:amino acid transmembrane transporter activity"/>
    <property type="evidence" value="ECO:0007669"/>
    <property type="project" value="TreeGrafter"/>
</dbReference>
<dbReference type="OrthoDB" id="9812084at2"/>
<organism evidence="7 8">
    <name type="scientific">Pseudoalteromonas rubra</name>
    <dbReference type="NCBI Taxonomy" id="43658"/>
    <lineage>
        <taxon>Bacteria</taxon>
        <taxon>Pseudomonadati</taxon>
        <taxon>Pseudomonadota</taxon>
        <taxon>Gammaproteobacteria</taxon>
        <taxon>Alteromonadales</taxon>
        <taxon>Pseudoalteromonadaceae</taxon>
        <taxon>Pseudoalteromonas</taxon>
    </lineage>
</organism>
<keyword evidence="5 6" id="KW-0472">Membrane</keyword>
<accession>A0A0L0EYI3</accession>
<proteinExistence type="predicted"/>
<feature type="transmembrane region" description="Helical" evidence="6">
    <location>
        <begin position="65"/>
        <end position="89"/>
    </location>
</feature>
<keyword evidence="2" id="KW-1003">Cell membrane</keyword>
<evidence type="ECO:0000256" key="1">
    <source>
        <dbReference type="ARBA" id="ARBA00004651"/>
    </source>
</evidence>
<keyword evidence="3 6" id="KW-0812">Transmembrane</keyword>
<dbReference type="Pfam" id="PF01810">
    <property type="entry name" value="LysE"/>
    <property type="match status" value="1"/>
</dbReference>
<sequence>MEYLYAIILFAISSSVTPGPNNIMVMTSGVNFGVKKSLPLLSGICIGFAFMLLLVGLGFSRLFEWFPALHMIIKCAGVLYLLYLAWLIARSAETQDTDSQGEPLSFLKGALFQWINGKAWVVATGAIAAFTTVGSGVDTQTMLIATTFLLVSFPCVGVWLLFGSLLKNWLNSTASRKRFNLAMAGLLVISVLPVLKEIVVQLSGPMTTL</sequence>
<dbReference type="PANTHER" id="PTHR30086">
    <property type="entry name" value="ARGININE EXPORTER PROTEIN ARGO"/>
    <property type="match status" value="1"/>
</dbReference>
<evidence type="ECO:0000313" key="7">
    <source>
        <dbReference type="EMBL" id="KNC68898.1"/>
    </source>
</evidence>
<name>A0A0L0EYI3_9GAMM</name>
<dbReference type="EMBL" id="LFZX01000007">
    <property type="protein sequence ID" value="KNC68898.1"/>
    <property type="molecule type" value="Genomic_DNA"/>
</dbReference>
<evidence type="ECO:0000256" key="4">
    <source>
        <dbReference type="ARBA" id="ARBA00022989"/>
    </source>
</evidence>
<dbReference type="Proteomes" id="UP000036850">
    <property type="component" value="Unassembled WGS sequence"/>
</dbReference>
<feature type="transmembrane region" description="Helical" evidence="6">
    <location>
        <begin position="6"/>
        <end position="26"/>
    </location>
</feature>
<evidence type="ECO:0000256" key="5">
    <source>
        <dbReference type="ARBA" id="ARBA00023136"/>
    </source>
</evidence>
<keyword evidence="4 6" id="KW-1133">Transmembrane helix</keyword>
<dbReference type="AlphaFoldDB" id="A0A0L0EYI3"/>
<gene>
    <name evidence="7" type="ORF">AC626_01865</name>
</gene>
<reference evidence="8" key="1">
    <citation type="submission" date="2015-07" db="EMBL/GenBank/DDBJ databases">
        <title>Draft genome sequence of a Pseudoalteromonas rubra strain, OCN096, isolated from Kaneohe Bay, Oahu, Hawaii.</title>
        <authorList>
            <person name="Beurmann S."/>
            <person name="Ushijima B."/>
            <person name="Belcaid M."/>
            <person name="Callahan S.M."/>
            <person name="Aeby G.S."/>
        </authorList>
    </citation>
    <scope>NUCLEOTIDE SEQUENCE [LARGE SCALE GENOMIC DNA]</scope>
    <source>
        <strain evidence="8">OCN096</strain>
    </source>
</reference>
<evidence type="ECO:0000256" key="6">
    <source>
        <dbReference type="SAM" id="Phobius"/>
    </source>
</evidence>
<evidence type="ECO:0000313" key="8">
    <source>
        <dbReference type="Proteomes" id="UP000036850"/>
    </source>
</evidence>
<feature type="transmembrane region" description="Helical" evidence="6">
    <location>
        <begin position="38"/>
        <end position="59"/>
    </location>
</feature>
<comment type="caution">
    <text evidence="7">The sequence shown here is derived from an EMBL/GenBank/DDBJ whole genome shotgun (WGS) entry which is preliminary data.</text>
</comment>
<dbReference type="GO" id="GO:0005886">
    <property type="term" value="C:plasma membrane"/>
    <property type="evidence" value="ECO:0007669"/>
    <property type="project" value="UniProtKB-SubCell"/>
</dbReference>
<dbReference type="PANTHER" id="PTHR30086:SF20">
    <property type="entry name" value="ARGININE EXPORTER PROTEIN ARGO-RELATED"/>
    <property type="match status" value="1"/>
</dbReference>